<dbReference type="AlphaFoldDB" id="A0A1D9G569"/>
<dbReference type="Proteomes" id="UP000176944">
    <property type="component" value="Chromosome"/>
</dbReference>
<dbReference type="NCBIfam" id="NF037954">
    <property type="entry name" value="het_cyst_PatD"/>
    <property type="match status" value="1"/>
</dbReference>
<protein>
    <submittedName>
        <fullName evidence="1">Heterocyst frequency control protein PatD</fullName>
    </submittedName>
</protein>
<evidence type="ECO:0000313" key="2">
    <source>
        <dbReference type="Proteomes" id="UP000176944"/>
    </source>
</evidence>
<gene>
    <name evidence="1" type="primary">patD</name>
    <name evidence="1" type="ORF">BJP36_24730</name>
</gene>
<reference evidence="2" key="1">
    <citation type="submission" date="2016-10" db="EMBL/GenBank/DDBJ databases">
        <title>Comparative genomics uncovers the prolific and rare metabolic potential of the cyanobacterial genus Moorea.</title>
        <authorList>
            <person name="Leao T."/>
            <person name="Castelao G."/>
            <person name="Korobeynikov A."/>
            <person name="Monroe E.A."/>
            <person name="Podell S."/>
            <person name="Glukhov E."/>
            <person name="Allen E."/>
            <person name="Gerwick W.H."/>
            <person name="Gerwick L."/>
        </authorList>
    </citation>
    <scope>NUCLEOTIDE SEQUENCE [LARGE SCALE GENOMIC DNA]</scope>
    <source>
        <strain evidence="2">JHB</strain>
    </source>
</reference>
<dbReference type="EMBL" id="CP017708">
    <property type="protein sequence ID" value="AOY82645.1"/>
    <property type="molecule type" value="Genomic_DNA"/>
</dbReference>
<organism evidence="1 2">
    <name type="scientific">Moorena producens (strain JHB)</name>
    <dbReference type="NCBI Taxonomy" id="1454205"/>
    <lineage>
        <taxon>Bacteria</taxon>
        <taxon>Bacillati</taxon>
        <taxon>Cyanobacteriota</taxon>
        <taxon>Cyanophyceae</taxon>
        <taxon>Coleofasciculales</taxon>
        <taxon>Coleofasciculaceae</taxon>
        <taxon>Moorena</taxon>
    </lineage>
</organism>
<evidence type="ECO:0000313" key="1">
    <source>
        <dbReference type="EMBL" id="AOY82645.1"/>
    </source>
</evidence>
<name>A0A1D9G569_MOOP1</name>
<sequence>MLSELHDQALREFQQALEQMYCQVDSDDVALYPIQEQFQALKGLFISQIASISVEDIPLDYVCRWQSLKTEIYKQMRLLENDLMLLQASRSPATAKLRQKGVCDRIQTLIQYCQGWLQQSQEQP</sequence>
<proteinExistence type="predicted"/>
<dbReference type="InterPro" id="IPR047810">
    <property type="entry name" value="PatD-like"/>
</dbReference>
<accession>A0A1D9G569</accession>